<dbReference type="AlphaFoldDB" id="A0A7W5HBW9"/>
<keyword evidence="8" id="KW-0067">ATP-binding</keyword>
<evidence type="ECO:0000256" key="12">
    <source>
        <dbReference type="RuleBase" id="RU000504"/>
    </source>
</evidence>
<keyword evidence="4 12" id="KW-0808">Transferase</keyword>
<proteinExistence type="inferred from homology"/>
<evidence type="ECO:0000256" key="6">
    <source>
        <dbReference type="ARBA" id="ARBA00022741"/>
    </source>
</evidence>
<keyword evidence="11 14" id="KW-0670">Pyruvate</keyword>
<evidence type="ECO:0000256" key="4">
    <source>
        <dbReference type="ARBA" id="ARBA00022679"/>
    </source>
</evidence>
<evidence type="ECO:0000256" key="11">
    <source>
        <dbReference type="ARBA" id="ARBA00023317"/>
    </source>
</evidence>
<dbReference type="InterPro" id="IPR015793">
    <property type="entry name" value="Pyrv_Knase_brl"/>
</dbReference>
<dbReference type="EC" id="2.7.1.40" evidence="3 12"/>
<dbReference type="InterPro" id="IPR001697">
    <property type="entry name" value="Pyr_Knase"/>
</dbReference>
<evidence type="ECO:0000259" key="13">
    <source>
        <dbReference type="Pfam" id="PF00224"/>
    </source>
</evidence>
<comment type="pathway">
    <text evidence="1 12">Carbohydrate degradation; glycolysis; pyruvate from D-glyceraldehyde 3-phosphate: step 5/5.</text>
</comment>
<comment type="caution">
    <text evidence="14">The sequence shown here is derived from an EMBL/GenBank/DDBJ whole genome shotgun (WGS) entry which is preliminary data.</text>
</comment>
<dbReference type="InterPro" id="IPR015813">
    <property type="entry name" value="Pyrv/PenolPyrv_kinase-like_dom"/>
</dbReference>
<keyword evidence="6" id="KW-0547">Nucleotide-binding</keyword>
<evidence type="ECO:0000256" key="3">
    <source>
        <dbReference type="ARBA" id="ARBA00012142"/>
    </source>
</evidence>
<dbReference type="GO" id="GO:0004743">
    <property type="term" value="F:pyruvate kinase activity"/>
    <property type="evidence" value="ECO:0007669"/>
    <property type="project" value="UniProtKB-EC"/>
</dbReference>
<sequence>MHRNRNAKIVATLGPASSDPDTIRALFDAGADVFRLNFSHGSHADHRQRLEAIRAIEADTGRPVGVLLDLQGPKLRLGTFAEGAVTLAAGDAFRLDLDRDVPGDVHRAPLPHPEIFAALVPGTDLLIDDGRVRLHVEACGPAFAATRVVTGGRISDRKGVNVPGVVLPLSALTEKDRHDLEFGLKLGIDWVALSFVQRP</sequence>
<evidence type="ECO:0000313" key="15">
    <source>
        <dbReference type="Proteomes" id="UP000584325"/>
    </source>
</evidence>
<dbReference type="GO" id="GO:0000287">
    <property type="term" value="F:magnesium ion binding"/>
    <property type="evidence" value="ECO:0007669"/>
    <property type="project" value="InterPro"/>
</dbReference>
<evidence type="ECO:0000256" key="9">
    <source>
        <dbReference type="ARBA" id="ARBA00022842"/>
    </source>
</evidence>
<dbReference type="GO" id="GO:0005524">
    <property type="term" value="F:ATP binding"/>
    <property type="evidence" value="ECO:0007669"/>
    <property type="project" value="UniProtKB-KW"/>
</dbReference>
<dbReference type="SUPFAM" id="SSF51621">
    <property type="entry name" value="Phosphoenolpyruvate/pyruvate domain"/>
    <property type="match status" value="1"/>
</dbReference>
<dbReference type="Pfam" id="PF00224">
    <property type="entry name" value="PK"/>
    <property type="match status" value="1"/>
</dbReference>
<feature type="domain" description="Pyruvate kinase barrel" evidence="13">
    <location>
        <begin position="5"/>
        <end position="198"/>
    </location>
</feature>
<organism evidence="14 15">
    <name type="scientific">Pseudoduganella umbonata</name>
    <dbReference type="NCBI Taxonomy" id="864828"/>
    <lineage>
        <taxon>Bacteria</taxon>
        <taxon>Pseudomonadati</taxon>
        <taxon>Pseudomonadota</taxon>
        <taxon>Betaproteobacteria</taxon>
        <taxon>Burkholderiales</taxon>
        <taxon>Oxalobacteraceae</taxon>
        <taxon>Telluria group</taxon>
        <taxon>Pseudoduganella</taxon>
    </lineage>
</organism>
<name>A0A7W5HBW9_9BURK</name>
<evidence type="ECO:0000256" key="1">
    <source>
        <dbReference type="ARBA" id="ARBA00004997"/>
    </source>
</evidence>
<dbReference type="PRINTS" id="PR01050">
    <property type="entry name" value="PYRUVTKNASE"/>
</dbReference>
<gene>
    <name evidence="14" type="ORF">FHS02_001856</name>
</gene>
<dbReference type="FunFam" id="2.40.33.10:FF:000001">
    <property type="entry name" value="Pyruvate kinase"/>
    <property type="match status" value="1"/>
</dbReference>
<dbReference type="Proteomes" id="UP000584325">
    <property type="component" value="Unassembled WGS sequence"/>
</dbReference>
<evidence type="ECO:0000256" key="10">
    <source>
        <dbReference type="ARBA" id="ARBA00023152"/>
    </source>
</evidence>
<dbReference type="InterPro" id="IPR011037">
    <property type="entry name" value="Pyrv_Knase-like_insert_dom_sf"/>
</dbReference>
<keyword evidence="9 12" id="KW-0460">Magnesium</keyword>
<keyword evidence="10 12" id="KW-0324">Glycolysis</keyword>
<dbReference type="InterPro" id="IPR040442">
    <property type="entry name" value="Pyrv_kinase-like_dom_sf"/>
</dbReference>
<dbReference type="Gene3D" id="3.20.20.60">
    <property type="entry name" value="Phosphoenolpyruvate-binding domains"/>
    <property type="match status" value="1"/>
</dbReference>
<evidence type="ECO:0000256" key="5">
    <source>
        <dbReference type="ARBA" id="ARBA00022723"/>
    </source>
</evidence>
<protein>
    <recommendedName>
        <fullName evidence="3 12">Pyruvate kinase</fullName>
        <ecNumber evidence="3 12">2.7.1.40</ecNumber>
    </recommendedName>
</protein>
<keyword evidence="7 12" id="KW-0418">Kinase</keyword>
<evidence type="ECO:0000256" key="2">
    <source>
        <dbReference type="ARBA" id="ARBA00008663"/>
    </source>
</evidence>
<keyword evidence="5" id="KW-0479">Metal-binding</keyword>
<dbReference type="InterPro" id="IPR015806">
    <property type="entry name" value="Pyrv_Knase_insert_dom_sf"/>
</dbReference>
<dbReference type="SUPFAM" id="SSF50800">
    <property type="entry name" value="PK beta-barrel domain-like"/>
    <property type="match status" value="1"/>
</dbReference>
<comment type="similarity">
    <text evidence="2 12">Belongs to the pyruvate kinase family.</text>
</comment>
<accession>A0A7W5HBW9</accession>
<comment type="catalytic activity">
    <reaction evidence="12">
        <text>pyruvate + ATP = phosphoenolpyruvate + ADP + H(+)</text>
        <dbReference type="Rhea" id="RHEA:18157"/>
        <dbReference type="ChEBI" id="CHEBI:15361"/>
        <dbReference type="ChEBI" id="CHEBI:15378"/>
        <dbReference type="ChEBI" id="CHEBI:30616"/>
        <dbReference type="ChEBI" id="CHEBI:58702"/>
        <dbReference type="ChEBI" id="CHEBI:456216"/>
        <dbReference type="EC" id="2.7.1.40"/>
    </reaction>
</comment>
<evidence type="ECO:0000256" key="8">
    <source>
        <dbReference type="ARBA" id="ARBA00022840"/>
    </source>
</evidence>
<dbReference type="UniPathway" id="UPA00109">
    <property type="reaction ID" value="UER00188"/>
</dbReference>
<dbReference type="PANTHER" id="PTHR11817">
    <property type="entry name" value="PYRUVATE KINASE"/>
    <property type="match status" value="1"/>
</dbReference>
<dbReference type="GO" id="GO:0016301">
    <property type="term" value="F:kinase activity"/>
    <property type="evidence" value="ECO:0007669"/>
    <property type="project" value="UniProtKB-KW"/>
</dbReference>
<reference evidence="14 15" key="1">
    <citation type="submission" date="2020-08" db="EMBL/GenBank/DDBJ databases">
        <title>Genomic Encyclopedia of Type Strains, Phase III (KMG-III): the genomes of soil and plant-associated and newly described type strains.</title>
        <authorList>
            <person name="Whitman W."/>
        </authorList>
    </citation>
    <scope>NUCLEOTIDE SEQUENCE [LARGE SCALE GENOMIC DNA]</scope>
    <source>
        <strain evidence="14 15">CECT 7753</strain>
    </source>
</reference>
<evidence type="ECO:0000313" key="14">
    <source>
        <dbReference type="EMBL" id="MBB3221049.1"/>
    </source>
</evidence>
<dbReference type="GO" id="GO:0030955">
    <property type="term" value="F:potassium ion binding"/>
    <property type="evidence" value="ECO:0007669"/>
    <property type="project" value="InterPro"/>
</dbReference>
<dbReference type="Gene3D" id="2.40.33.10">
    <property type="entry name" value="PK beta-barrel domain-like"/>
    <property type="match status" value="1"/>
</dbReference>
<dbReference type="EMBL" id="JACHXS010000003">
    <property type="protein sequence ID" value="MBB3221049.1"/>
    <property type="molecule type" value="Genomic_DNA"/>
</dbReference>
<evidence type="ECO:0000256" key="7">
    <source>
        <dbReference type="ARBA" id="ARBA00022777"/>
    </source>
</evidence>